<feature type="compositionally biased region" description="Polar residues" evidence="1">
    <location>
        <begin position="34"/>
        <end position="43"/>
    </location>
</feature>
<dbReference type="EMBL" id="GBHO01011722">
    <property type="protein sequence ID" value="JAG31882.1"/>
    <property type="molecule type" value="Transcribed_RNA"/>
</dbReference>
<feature type="region of interest" description="Disordered" evidence="1">
    <location>
        <begin position="1"/>
        <end position="85"/>
    </location>
</feature>
<feature type="compositionally biased region" description="Basic residues" evidence="1">
    <location>
        <begin position="44"/>
        <end position="55"/>
    </location>
</feature>
<reference evidence="2" key="2">
    <citation type="submission" date="2014-07" db="EMBL/GenBank/DDBJ databases">
        <authorList>
            <person name="Hull J."/>
        </authorList>
    </citation>
    <scope>NUCLEOTIDE SEQUENCE</scope>
</reference>
<sequence>MDQKRRTAMSGLRRKRTAARRKSEIRPPTRKLQTKQTKISASRKTVRPQTRKPKPKTSQNRQKPKTSKDNAEKPKDPMTSPNLGIQDLEELRELEQLFWSNQSFLRSFMPTQQEKLTPPPSRRSRISLPPSRSGIVPVSR</sequence>
<organism evidence="2">
    <name type="scientific">Lygus hesperus</name>
    <name type="common">Western plant bug</name>
    <dbReference type="NCBI Taxonomy" id="30085"/>
    <lineage>
        <taxon>Eukaryota</taxon>
        <taxon>Metazoa</taxon>
        <taxon>Ecdysozoa</taxon>
        <taxon>Arthropoda</taxon>
        <taxon>Hexapoda</taxon>
        <taxon>Insecta</taxon>
        <taxon>Pterygota</taxon>
        <taxon>Neoptera</taxon>
        <taxon>Paraneoptera</taxon>
        <taxon>Hemiptera</taxon>
        <taxon>Heteroptera</taxon>
        <taxon>Panheteroptera</taxon>
        <taxon>Cimicomorpha</taxon>
        <taxon>Miridae</taxon>
        <taxon>Mirini</taxon>
        <taxon>Lygus</taxon>
    </lineage>
</organism>
<dbReference type="AlphaFoldDB" id="A0A0A9YFN8"/>
<name>A0A0A9YFN8_LYGHE</name>
<protein>
    <submittedName>
        <fullName evidence="2">Uncharacterized protein</fullName>
    </submittedName>
</protein>
<evidence type="ECO:0000256" key="1">
    <source>
        <dbReference type="SAM" id="MobiDB-lite"/>
    </source>
</evidence>
<accession>A0A0A9YFN8</accession>
<feature type="region of interest" description="Disordered" evidence="1">
    <location>
        <begin position="108"/>
        <end position="140"/>
    </location>
</feature>
<reference evidence="2" key="1">
    <citation type="journal article" date="2014" name="PLoS ONE">
        <title>Transcriptome-Based Identification of ABC Transporters in the Western Tarnished Plant Bug Lygus hesperus.</title>
        <authorList>
            <person name="Hull J.J."/>
            <person name="Chaney K."/>
            <person name="Geib S.M."/>
            <person name="Fabrick J.A."/>
            <person name="Brent C.S."/>
            <person name="Walsh D."/>
            <person name="Lavine L.C."/>
        </authorList>
    </citation>
    <scope>NUCLEOTIDE SEQUENCE</scope>
</reference>
<evidence type="ECO:0000313" key="2">
    <source>
        <dbReference type="EMBL" id="JAG31882.1"/>
    </source>
</evidence>
<feature type="non-terminal residue" evidence="2">
    <location>
        <position position="140"/>
    </location>
</feature>
<proteinExistence type="predicted"/>
<gene>
    <name evidence="2" type="ORF">CM83_99997</name>
</gene>
<feature type="compositionally biased region" description="Basic and acidic residues" evidence="1">
    <location>
        <begin position="66"/>
        <end position="76"/>
    </location>
</feature>